<dbReference type="AlphaFoldDB" id="A0A6P6WU81"/>
<dbReference type="InterPro" id="IPR058980">
    <property type="entry name" value="Glyco_transf_N"/>
</dbReference>
<evidence type="ECO:0000256" key="1">
    <source>
        <dbReference type="ARBA" id="ARBA00009995"/>
    </source>
</evidence>
<keyword evidence="8" id="KW-1185">Reference proteome</keyword>
<proteinExistence type="inferred from homology"/>
<accession>A0A6P6WU81</accession>
<feature type="domain" description="Glycosyltransferase N-terminal" evidence="7">
    <location>
        <begin position="13"/>
        <end position="239"/>
    </location>
</feature>
<keyword evidence="3 4" id="KW-0808">Transferase</keyword>
<dbReference type="PANTHER" id="PTHR48044">
    <property type="entry name" value="GLYCOSYLTRANSFERASE"/>
    <property type="match status" value="1"/>
</dbReference>
<dbReference type="PANTHER" id="PTHR48044:SF29">
    <property type="entry name" value="GLYCOSYLTRANSFERASE"/>
    <property type="match status" value="1"/>
</dbReference>
<dbReference type="FunFam" id="3.40.50.2000:FF:000060">
    <property type="entry name" value="Glycosyltransferase"/>
    <property type="match status" value="1"/>
</dbReference>
<dbReference type="RefSeq" id="XP_027118915.1">
    <property type="nucleotide sequence ID" value="XM_027263114.2"/>
</dbReference>
<dbReference type="CDD" id="cd03784">
    <property type="entry name" value="GT1_Gtf-like"/>
    <property type="match status" value="1"/>
</dbReference>
<evidence type="ECO:0000259" key="7">
    <source>
        <dbReference type="Pfam" id="PF26168"/>
    </source>
</evidence>
<evidence type="ECO:0000256" key="4">
    <source>
        <dbReference type="RuleBase" id="RU003718"/>
    </source>
</evidence>
<dbReference type="SUPFAM" id="SSF53756">
    <property type="entry name" value="UDP-Glycosyltransferase/glycogen phosphorylase"/>
    <property type="match status" value="1"/>
</dbReference>
<dbReference type="Proteomes" id="UP001652660">
    <property type="component" value="Chromosome 3e"/>
</dbReference>
<evidence type="ECO:0000256" key="2">
    <source>
        <dbReference type="ARBA" id="ARBA00022676"/>
    </source>
</evidence>
<evidence type="ECO:0000256" key="6">
    <source>
        <dbReference type="SAM" id="Coils"/>
    </source>
</evidence>
<dbReference type="Pfam" id="PF00201">
    <property type="entry name" value="UDPGT"/>
    <property type="match status" value="1"/>
</dbReference>
<keyword evidence="2 4" id="KW-0328">Glycosyltransferase</keyword>
<feature type="coiled-coil region" evidence="6">
    <location>
        <begin position="432"/>
        <end position="459"/>
    </location>
</feature>
<dbReference type="EC" id="2.4.1.-" evidence="5"/>
<gene>
    <name evidence="9" type="primary">LOC113736237</name>
</gene>
<dbReference type="PROSITE" id="PS00375">
    <property type="entry name" value="UDPGT"/>
    <property type="match status" value="1"/>
</dbReference>
<evidence type="ECO:0000256" key="3">
    <source>
        <dbReference type="ARBA" id="ARBA00022679"/>
    </source>
</evidence>
<keyword evidence="6" id="KW-0175">Coiled coil</keyword>
<dbReference type="OrthoDB" id="5835829at2759"/>
<dbReference type="InterPro" id="IPR002213">
    <property type="entry name" value="UDP_glucos_trans"/>
</dbReference>
<dbReference type="Pfam" id="PF26168">
    <property type="entry name" value="Glyco_transf_N"/>
    <property type="match status" value="1"/>
</dbReference>
<protein>
    <recommendedName>
        <fullName evidence="5">Glycosyltransferase</fullName>
        <ecNumber evidence="5">2.4.1.-</ecNumber>
    </recommendedName>
</protein>
<dbReference type="InterPro" id="IPR035595">
    <property type="entry name" value="UDP_glycos_trans_CS"/>
</dbReference>
<reference evidence="9" key="2">
    <citation type="submission" date="2025-08" db="UniProtKB">
        <authorList>
            <consortium name="RefSeq"/>
        </authorList>
    </citation>
    <scope>IDENTIFICATION</scope>
    <source>
        <tissue evidence="9">Leaves</tissue>
    </source>
</reference>
<evidence type="ECO:0000313" key="9">
    <source>
        <dbReference type="RefSeq" id="XP_027118915.1"/>
    </source>
</evidence>
<organism evidence="8 9">
    <name type="scientific">Coffea arabica</name>
    <name type="common">Arabian coffee</name>
    <dbReference type="NCBI Taxonomy" id="13443"/>
    <lineage>
        <taxon>Eukaryota</taxon>
        <taxon>Viridiplantae</taxon>
        <taxon>Streptophyta</taxon>
        <taxon>Embryophyta</taxon>
        <taxon>Tracheophyta</taxon>
        <taxon>Spermatophyta</taxon>
        <taxon>Magnoliopsida</taxon>
        <taxon>eudicotyledons</taxon>
        <taxon>Gunneridae</taxon>
        <taxon>Pentapetalae</taxon>
        <taxon>asterids</taxon>
        <taxon>lamiids</taxon>
        <taxon>Gentianales</taxon>
        <taxon>Rubiaceae</taxon>
        <taxon>Ixoroideae</taxon>
        <taxon>Gardenieae complex</taxon>
        <taxon>Bertiereae - Coffeeae clade</taxon>
        <taxon>Coffeeae</taxon>
        <taxon>Coffea</taxon>
    </lineage>
</organism>
<name>A0A6P6WU81_COFAR</name>
<dbReference type="GeneID" id="113736237"/>
<dbReference type="GO" id="GO:0016138">
    <property type="term" value="P:glycoside biosynthetic process"/>
    <property type="evidence" value="ECO:0007669"/>
    <property type="project" value="UniProtKB-ARBA"/>
</dbReference>
<evidence type="ECO:0000256" key="5">
    <source>
        <dbReference type="RuleBase" id="RU362057"/>
    </source>
</evidence>
<dbReference type="GO" id="GO:0008194">
    <property type="term" value="F:UDP-glycosyltransferase activity"/>
    <property type="evidence" value="ECO:0007669"/>
    <property type="project" value="InterPro"/>
</dbReference>
<comment type="similarity">
    <text evidence="1 4">Belongs to the UDP-glycosyltransferase family.</text>
</comment>
<dbReference type="Gene3D" id="3.40.50.2000">
    <property type="entry name" value="Glycogen Phosphorylase B"/>
    <property type="match status" value="2"/>
</dbReference>
<reference evidence="8" key="1">
    <citation type="journal article" date="2025" name="Foods">
        <title>Unveiling the Microbial Signatures of Arabica Coffee Cherries: Insights into Ripeness Specific Diversity, Functional Traits, and Implications for Quality and Safety.</title>
        <authorList>
            <consortium name="RefSeq"/>
            <person name="Tenea G.N."/>
            <person name="Cifuentes V."/>
            <person name="Reyes P."/>
            <person name="Cevallos-Vallejos M."/>
        </authorList>
    </citation>
    <scope>NUCLEOTIDE SEQUENCE [LARGE SCALE GENOMIC DNA]</scope>
</reference>
<evidence type="ECO:0000313" key="8">
    <source>
        <dbReference type="Proteomes" id="UP001652660"/>
    </source>
</evidence>
<sequence length="462" mass="52492">MEMEEARESTSFRVLMFPWLAHGHISPFLQLSKKLTQKNFQIYFCSTAINLCFIKKNLGENSSDNLRLVELHLPDVPELPPCYHTTTKLPPHLMSTLMRSFQSAKASFSSIVSTLKPDLVIYDSFQSWASTLAAIHSIPSVHFSTSGAATMSFFYHQLSSRRDSGIFPFSEIFQRDYERDKFDSLVESNRGVAEDFAFRSFELSSEIVLMKSCVGVEEKYLDYLSFLCGKKMVTTGPLIQESHHNYENDDDVGIIEFLNKKEQSSVVFVSFGSEYFLSTEEREEIAYGLELSNLSFIWVVRFAEGNTISIEEALPEGFLERVKERGMVVDKWAPQAKILEHSSTCGFVSHCGWSSIMESLYYGVPVIAMPMHLDQPTNARLLVEIGVGMEVLRGDNGQIRKEEVARVIKLVVLEKNGEEIRGKARELGKKLRAKGEAELDEALEELRNLCSKHNQQRSRRPS</sequence>